<dbReference type="AlphaFoldDB" id="A0A0X8JS08"/>
<dbReference type="GO" id="GO:0006749">
    <property type="term" value="P:glutathione metabolic process"/>
    <property type="evidence" value="ECO:0007669"/>
    <property type="project" value="TreeGrafter"/>
</dbReference>
<evidence type="ECO:0000313" key="4">
    <source>
        <dbReference type="Proteomes" id="UP000063964"/>
    </source>
</evidence>
<name>A0A0X8JS08_9BACT</name>
<dbReference type="InterPro" id="IPR002821">
    <property type="entry name" value="Hydantoinase_A"/>
</dbReference>
<evidence type="ECO:0000259" key="2">
    <source>
        <dbReference type="Pfam" id="PF05378"/>
    </source>
</evidence>
<evidence type="ECO:0000313" key="3">
    <source>
        <dbReference type="EMBL" id="AMD93672.1"/>
    </source>
</evidence>
<dbReference type="KEGG" id="doa:AXF15_11550"/>
<dbReference type="Pfam" id="PF05378">
    <property type="entry name" value="Hydant_A_N"/>
    <property type="match status" value="1"/>
</dbReference>
<feature type="domain" description="Hydantoinase/oxoprolinase N-terminal" evidence="2">
    <location>
        <begin position="3"/>
        <end position="156"/>
    </location>
</feature>
<dbReference type="Proteomes" id="UP000063964">
    <property type="component" value="Chromosome"/>
</dbReference>
<proteinExistence type="predicted"/>
<sequence length="553" mass="58613">MLIGIDVGGTHTDGVCISDGRMEALAKVPTDHGNLLATITEALRVILKECDASAVRTVNLSTTLSTNAIVTGAAEEAGMFVMPGPGVDARAYAVGRHYHILPGCVDHRGVVSVKARAEHIRHLAAECRDKGLRVYGVVGKFCTRNPEQEQTMADVLAPQADFVAMGHRVSEALNFGRRIGTAYYNAAVWRTCNAFADALEQSLAELNVRADINIVKADGGTMPLKMAREKPIQSIFSGPAASVMGVLGTVPADEDALLLDIGGTTTDMAVLVNGVPLLERDGISIGGHRTLVRALQVESIGIGGDSFVRSRDGHLLVGPERQGPCMAAGGPAPALMDAMNVLGHADFGDRERSASGIKEVAMAQGVSTRECAEQIVQQAMSILTKKIGAFLAAVNSRPVYTIQEMLEDRSVRPSRLLVIGGPAETMAPLLQEELGIPATVPAYSQVVNAIGACLTRPTQSLVLTVDTSRGTFTVPGLGIHKTVKRTYTLDEAVRDATTLLGEELERQGIPAEPGDIQVIQADAFNMVEGHHTIGRNIRVRCQMRPGTIATLAS</sequence>
<dbReference type="PANTHER" id="PTHR11365">
    <property type="entry name" value="5-OXOPROLINASE RELATED"/>
    <property type="match status" value="1"/>
</dbReference>
<reference evidence="4" key="1">
    <citation type="submission" date="2016-02" db="EMBL/GenBank/DDBJ databases">
        <authorList>
            <person name="Holder M.E."/>
            <person name="Ajami N.J."/>
            <person name="Petrosino J.F."/>
        </authorList>
    </citation>
    <scope>NUCLEOTIDE SEQUENCE [LARGE SCALE GENOMIC DNA]</scope>
    <source>
        <strain evidence="4">DSM 12838</strain>
    </source>
</reference>
<dbReference type="PANTHER" id="PTHR11365:SF2">
    <property type="entry name" value="5-OXOPROLINASE"/>
    <property type="match status" value="1"/>
</dbReference>
<gene>
    <name evidence="3" type="ORF">AXF15_11550</name>
</gene>
<dbReference type="GO" id="GO:0017168">
    <property type="term" value="F:5-oxoprolinase (ATP-hydrolyzing) activity"/>
    <property type="evidence" value="ECO:0007669"/>
    <property type="project" value="TreeGrafter"/>
</dbReference>
<dbReference type="GO" id="GO:0005829">
    <property type="term" value="C:cytosol"/>
    <property type="evidence" value="ECO:0007669"/>
    <property type="project" value="TreeGrafter"/>
</dbReference>
<dbReference type="OrthoDB" id="9814788at2"/>
<keyword evidence="4" id="KW-1185">Reference proteome</keyword>
<dbReference type="SUPFAM" id="SSF53067">
    <property type="entry name" value="Actin-like ATPase domain"/>
    <property type="match status" value="2"/>
</dbReference>
<dbReference type="STRING" id="888061.AXF15_11550"/>
<dbReference type="Pfam" id="PF01968">
    <property type="entry name" value="Hydantoinase_A"/>
    <property type="match status" value="1"/>
</dbReference>
<dbReference type="EMBL" id="CP014230">
    <property type="protein sequence ID" value="AMD93672.1"/>
    <property type="molecule type" value="Genomic_DNA"/>
</dbReference>
<dbReference type="InterPro" id="IPR043129">
    <property type="entry name" value="ATPase_NBD"/>
</dbReference>
<accession>A0A0X8JS08</accession>
<dbReference type="InterPro" id="IPR008040">
    <property type="entry name" value="Hydant_A_N"/>
</dbReference>
<protein>
    <submittedName>
        <fullName evidence="3">Hydantoinase</fullName>
    </submittedName>
</protein>
<dbReference type="InterPro" id="IPR045079">
    <property type="entry name" value="Oxoprolinase-like"/>
</dbReference>
<feature type="domain" description="Hydantoinase A/oxoprolinase" evidence="1">
    <location>
        <begin position="178"/>
        <end position="458"/>
    </location>
</feature>
<evidence type="ECO:0000259" key="1">
    <source>
        <dbReference type="Pfam" id="PF01968"/>
    </source>
</evidence>
<dbReference type="RefSeq" id="WP_066607669.1">
    <property type="nucleotide sequence ID" value="NZ_CP014230.1"/>
</dbReference>
<organism evidence="3 4">
    <name type="scientific">Desulfomicrobium orale DSM 12838</name>
    <dbReference type="NCBI Taxonomy" id="888061"/>
    <lineage>
        <taxon>Bacteria</taxon>
        <taxon>Pseudomonadati</taxon>
        <taxon>Thermodesulfobacteriota</taxon>
        <taxon>Desulfovibrionia</taxon>
        <taxon>Desulfovibrionales</taxon>
        <taxon>Desulfomicrobiaceae</taxon>
        <taxon>Desulfomicrobium</taxon>
    </lineage>
</organism>